<gene>
    <name evidence="2" type="ORF">I6I10_06815</name>
    <name evidence="3" type="ORF">I6J21_08675</name>
</gene>
<organism evidence="2 4">
    <name type="scientific">Corynebacterium glucuronolyticum</name>
    <dbReference type="NCBI Taxonomy" id="39791"/>
    <lineage>
        <taxon>Bacteria</taxon>
        <taxon>Bacillati</taxon>
        <taxon>Actinomycetota</taxon>
        <taxon>Actinomycetes</taxon>
        <taxon>Mycobacteriales</taxon>
        <taxon>Corynebacteriaceae</taxon>
        <taxon>Corynebacterium</taxon>
    </lineage>
</organism>
<protein>
    <submittedName>
        <fullName evidence="2">HNH endonuclease</fullName>
    </submittedName>
</protein>
<dbReference type="GO" id="GO:0004519">
    <property type="term" value="F:endonuclease activity"/>
    <property type="evidence" value="ECO:0007669"/>
    <property type="project" value="UniProtKB-KW"/>
</dbReference>
<dbReference type="GO" id="GO:0003676">
    <property type="term" value="F:nucleic acid binding"/>
    <property type="evidence" value="ECO:0007669"/>
    <property type="project" value="InterPro"/>
</dbReference>
<dbReference type="AlphaFoldDB" id="A0A7T4EHP0"/>
<dbReference type="GeneID" id="92760548"/>
<dbReference type="InterPro" id="IPR003615">
    <property type="entry name" value="HNH_nuc"/>
</dbReference>
<dbReference type="CDD" id="cd00085">
    <property type="entry name" value="HNHc"/>
    <property type="match status" value="1"/>
</dbReference>
<keyword evidence="2" id="KW-0378">Hydrolase</keyword>
<evidence type="ECO:0000259" key="1">
    <source>
        <dbReference type="SMART" id="SM00507"/>
    </source>
</evidence>
<accession>A0A7T4EHP0</accession>
<keyword evidence="2" id="KW-0255">Endonuclease</keyword>
<dbReference type="GO" id="GO:0008270">
    <property type="term" value="F:zinc ion binding"/>
    <property type="evidence" value="ECO:0007669"/>
    <property type="project" value="InterPro"/>
</dbReference>
<evidence type="ECO:0000313" key="4">
    <source>
        <dbReference type="Proteomes" id="UP000596145"/>
    </source>
</evidence>
<keyword evidence="2" id="KW-0540">Nuclease</keyword>
<dbReference type="EMBL" id="CP066007">
    <property type="protein sequence ID" value="QQB47575.1"/>
    <property type="molecule type" value="Genomic_DNA"/>
</dbReference>
<proteinExistence type="predicted"/>
<dbReference type="Proteomes" id="UP000596145">
    <property type="component" value="Chromosome"/>
</dbReference>
<feature type="domain" description="HNH nuclease" evidence="1">
    <location>
        <begin position="272"/>
        <end position="324"/>
    </location>
</feature>
<reference evidence="2 4" key="1">
    <citation type="submission" date="2020-12" db="EMBL/GenBank/DDBJ databases">
        <title>FDA dAtabase for Regulatory Grade micrObial Sequences (FDA-ARGOS): Supporting development and validation of Infectious Disease Dx tests.</title>
        <authorList>
            <person name="Sproer C."/>
            <person name="Gronow S."/>
            <person name="Severitt S."/>
            <person name="Schroder I."/>
            <person name="Tallon L."/>
            <person name="Sadzewicz L."/>
            <person name="Zhao X."/>
            <person name="Boylan J."/>
            <person name="Ott S."/>
            <person name="Bowen H."/>
            <person name="Vavikolanu K."/>
            <person name="Mehta A."/>
            <person name="Aluvathingal J."/>
            <person name="Nadendla S."/>
            <person name="Lowell S."/>
            <person name="Myers T."/>
            <person name="Yan Y."/>
            <person name="Sichtig H."/>
        </authorList>
    </citation>
    <scope>NUCLEOTIDE SEQUENCE [LARGE SCALE GENOMIC DNA]</scope>
    <source>
        <strain evidence="2 4">FDAARGOS_1053</strain>
        <strain evidence="3">FDAARGOS_1191</strain>
    </source>
</reference>
<dbReference type="RefSeq" id="WP_198481490.1">
    <property type="nucleotide sequence ID" value="NZ_CP066007.1"/>
</dbReference>
<dbReference type="Proteomes" id="UP000617681">
    <property type="component" value="Chromosome"/>
</dbReference>
<evidence type="ECO:0000313" key="3">
    <source>
        <dbReference type="EMBL" id="QRP69873.1"/>
    </source>
</evidence>
<name>A0A7T4EHP0_9CORY</name>
<dbReference type="EMBL" id="CP069534">
    <property type="protein sequence ID" value="QRP69873.1"/>
    <property type="molecule type" value="Genomic_DNA"/>
</dbReference>
<dbReference type="SMART" id="SM00507">
    <property type="entry name" value="HNHc"/>
    <property type="match status" value="1"/>
</dbReference>
<dbReference type="InterPro" id="IPR002711">
    <property type="entry name" value="HNH"/>
</dbReference>
<sequence>METSRGFDFLALYSQSVTCILEPYQDLSVTQLIARGSSPRLAKRIHCLAGIYFGTTSATVKQVTCRTAAISNRHNLETLELIETYVRKLKDKHKAWQIRVGLTAQPANVHDIHARGKQLVAAINGTGVENPKKAVSTRRVKNSTMKDLCVRTSSHLVTQAINAAKAYAEKEHLDLADAICQLILGNATGKVATVTPAVIVPLNPDVLGVTPAERAHAVLSLTDGSVMQVKDFTQVQITAFGLALTVNHITGEDLGLFRLDPEDPDARFADAYQRQVLRLINPVCVADGCGVGADYCQPHHVVAFKHGGKTTTSNLTMLCPYDNGRNDDDRDRPLHGHVEKIGGLDMWVPAFGGKPKLNMHPCAQGGAIRLARKMATLNS</sequence>
<dbReference type="Pfam" id="PF01844">
    <property type="entry name" value="HNH"/>
    <property type="match status" value="1"/>
</dbReference>
<evidence type="ECO:0000313" key="2">
    <source>
        <dbReference type="EMBL" id="QQB47575.1"/>
    </source>
</evidence>